<comment type="caution">
    <text evidence="5">The sequence shown here is derived from an EMBL/GenBank/DDBJ whole genome shotgun (WGS) entry which is preliminary data.</text>
</comment>
<sequence length="1634" mass="174398">MKKMISACLALSLTVSLFSVNLVDRIYASPVQESGMTSTLSMTSAQLADSSATQQRWLSIPDSRIVLNPGNHPDGGAHFPLGSGYYVQGKAKVQDRLLETFQASGMLPPSVEQKPVVFNEPFDNLSANDWQTSGVTASATDGRAVVTTTGDWGSVTSKEITLNLTDSPYLSVTVPKATGKWALKIDKGYQRDVQQDTTQTGSFLFDLRTLPQTKELTGNQTFKVMLFVSGGNGNTAEFDSLQFQGVPPTNTKDPYEGKQIGFEDVFDSVTSTLWKTAESAGNQTVMNYEDGLGKITIRSNDGYGAIEREVTVNLSETPSLSVKIPETTGKWAIKLNTGGQYEPYTLQGDTSDTGVFTYDLAGITGWSGVKKFKIKIFQVGGQGSWTKIDHLAIHSDDRWLNTATTSQTIWRPEAIDYNGTYSAGAVTGSDLFFDTESVTRTIHSDLSAGAIAVAGEYSGSATFAAEGNVLTVVDKDRDFTYAIALPQDAVPFFFTSANDVRLGRNAMKTPSSGSGYWVVTLLGKGDYAVGVGYAVGGDASAVDTAAQRATAAATLEGAATSRAKYATYWDEFLAKVPVVEDFDILHVNKVGVTSEDVKQMYYMAWIGLSQNILPPTPECGGSHRQIATGKPSMYTSGPQGAEASASWDSLFGMQFLAYVEPDIAWETFEGMMAGVESDGKLGGESLPARKAQTAWILYQITGDKERLAGIYDNLVKHLRWAANNLRWSFGDGGPNERDGEFVISLIIDYEYARQISESLNKTADAEEWANSGLKLTEDYKSWFFPKKGTTLYKHWLDGSRPDLTGQTSSVATGLHVLGLPEYYVNELVDRFHSEYNPEMQLAGFKGLKAPNAQYMTYGLLDHGLSEEASSFIHSVTRDIVRTKTFAEVYEKSSDDINAIPIATSIYPSLFGIVNLIDNVWMANGYRMDLGAPAFVRLPGATGGVAGLTWMGKIFDTDINGATIQLSGEALKLPGAFSPITVQTGATVQWGTDYVNPEVPEASANLTALVGDGKVTLRWDAVPNADSYQVYRFEGDAAPADPSAWQLVEADLKPTTYTVVGLTNGTNYTFAVKAVNLTGVGDFSPAVVATPTGEAHTVPFAPVNLTGVAGDAEVRLRWDASADAVTYAVYRYEGVSAPVNPAEWKLTTSVTEATYTVIGLTNGTSYAFAVKAVNVAGESDFSNVIIGVPSATLPEVPAAPRNLSAATGNGSTVLSWSAATGANSYSVYRYKGGKASADPGSRELVEAGITATAYTVPGLTNGMSYAFAVKAANAAGESAFSNMAVVTPLAPVTPDNGGDSGSTGTSALSTVISTNGSIVIPSGKSGEVSLNGDVMVSLPVGAANSELRVIIEKLATAAIPQADQGAFISSVYEMTKNVPGPFRKSVILTMKFDPAKVGANQRAAIFYYNEEKREWIEVGGVVNGEWMTAVVNHFTKFAVMSVGKKAVEPNPGQPAVTFTDIAGHWGENAIRNAVSKQLITGYPDGTFKPNAAITRAEFTVMLAKALGWKGEGSTLAFEDKAKIGAWAREAVTEAVAAGIVSGYPDGNFQPNERITRAEMVAMIARALELPLNAQDATSFADGAAIPKWAKAAAEAMHQLGIVNGRGEGKFVPNATASRAEAVAMLLRIQDYQSNR</sequence>
<dbReference type="PROSITE" id="PS50853">
    <property type="entry name" value="FN3"/>
    <property type="match status" value="3"/>
</dbReference>
<dbReference type="CDD" id="cd00063">
    <property type="entry name" value="FN3"/>
    <property type="match status" value="3"/>
</dbReference>
<proteinExistence type="predicted"/>
<keyword evidence="2" id="KW-0732">Signal</keyword>
<feature type="domain" description="SLH" evidence="4">
    <location>
        <begin position="1578"/>
        <end position="1634"/>
    </location>
</feature>
<reference evidence="5 6" key="1">
    <citation type="submission" date="2016-10" db="EMBL/GenBank/DDBJ databases">
        <title>Paenibacillus species isolates.</title>
        <authorList>
            <person name="Beno S.M."/>
        </authorList>
    </citation>
    <scope>NUCLEOTIDE SEQUENCE [LARGE SCALE GENOMIC DNA]</scope>
    <source>
        <strain evidence="5 6">FSL H7-0710</strain>
    </source>
</reference>
<feature type="chain" id="PRO_5039696769" description="S-layer protein" evidence="2">
    <location>
        <begin position="20"/>
        <end position="1634"/>
    </location>
</feature>
<dbReference type="GO" id="GO:0005975">
    <property type="term" value="P:carbohydrate metabolic process"/>
    <property type="evidence" value="ECO:0007669"/>
    <property type="project" value="InterPro"/>
</dbReference>
<dbReference type="Pfam" id="PF25833">
    <property type="entry name" value="Fn3_SaeA_3rd"/>
    <property type="match status" value="1"/>
</dbReference>
<dbReference type="InterPro" id="IPR058692">
    <property type="entry name" value="Fn3_SaeA_2nd"/>
</dbReference>
<dbReference type="Pfam" id="PF00395">
    <property type="entry name" value="SLH"/>
    <property type="match status" value="3"/>
</dbReference>
<dbReference type="OrthoDB" id="504962at2"/>
<evidence type="ECO:0000259" key="4">
    <source>
        <dbReference type="PROSITE" id="PS51272"/>
    </source>
</evidence>
<feature type="signal peptide" evidence="2">
    <location>
        <begin position="1"/>
        <end position="19"/>
    </location>
</feature>
<dbReference type="RefSeq" id="WP_052414693.1">
    <property type="nucleotide sequence ID" value="NZ_MPTC01000002.1"/>
</dbReference>
<keyword evidence="1" id="KW-0677">Repeat</keyword>
<dbReference type="InterPro" id="IPR013783">
    <property type="entry name" value="Ig-like_fold"/>
</dbReference>
<evidence type="ECO:0000313" key="5">
    <source>
        <dbReference type="EMBL" id="OMD43508.1"/>
    </source>
</evidence>
<feature type="domain" description="SLH" evidence="4">
    <location>
        <begin position="1452"/>
        <end position="1512"/>
    </location>
</feature>
<gene>
    <name evidence="5" type="ORF">BSK52_03615</name>
</gene>
<dbReference type="PROSITE" id="PS51272">
    <property type="entry name" value="SLH"/>
    <property type="match status" value="3"/>
</dbReference>
<evidence type="ECO:0000313" key="6">
    <source>
        <dbReference type="Proteomes" id="UP000187439"/>
    </source>
</evidence>
<dbReference type="EMBL" id="MPTC01000002">
    <property type="protein sequence ID" value="OMD43508.1"/>
    <property type="molecule type" value="Genomic_DNA"/>
</dbReference>
<dbReference type="InterPro" id="IPR008928">
    <property type="entry name" value="6-hairpin_glycosidase_sf"/>
</dbReference>
<feature type="domain" description="SLH" evidence="4">
    <location>
        <begin position="1513"/>
        <end position="1576"/>
    </location>
</feature>
<feature type="domain" description="Fibronectin type-III" evidence="3">
    <location>
        <begin position="1097"/>
        <end position="1194"/>
    </location>
</feature>
<dbReference type="Gene3D" id="1.50.10.10">
    <property type="match status" value="1"/>
</dbReference>
<dbReference type="SMART" id="SM00060">
    <property type="entry name" value="FN3"/>
    <property type="match status" value="3"/>
</dbReference>
<protein>
    <recommendedName>
        <fullName evidence="7">S-layer protein</fullName>
    </recommendedName>
</protein>
<dbReference type="Proteomes" id="UP000187439">
    <property type="component" value="Unassembled WGS sequence"/>
</dbReference>
<dbReference type="InterPro" id="IPR003961">
    <property type="entry name" value="FN3_dom"/>
</dbReference>
<dbReference type="InterPro" id="IPR050964">
    <property type="entry name" value="Striated_Muscle_Regulatory"/>
</dbReference>
<evidence type="ECO:0000256" key="2">
    <source>
        <dbReference type="SAM" id="SignalP"/>
    </source>
</evidence>
<dbReference type="InterPro" id="IPR036116">
    <property type="entry name" value="FN3_sf"/>
</dbReference>
<accession>A0A1R0Y824</accession>
<evidence type="ECO:0008006" key="7">
    <source>
        <dbReference type="Google" id="ProtNLM"/>
    </source>
</evidence>
<dbReference type="SUPFAM" id="SSF49265">
    <property type="entry name" value="Fibronectin type III"/>
    <property type="match status" value="2"/>
</dbReference>
<feature type="domain" description="Fibronectin type-III" evidence="3">
    <location>
        <begin position="1195"/>
        <end position="1291"/>
    </location>
</feature>
<dbReference type="Gene3D" id="2.60.40.10">
    <property type="entry name" value="Immunoglobulins"/>
    <property type="match status" value="3"/>
</dbReference>
<feature type="domain" description="Fibronectin type-III" evidence="3">
    <location>
        <begin position="995"/>
        <end position="1094"/>
    </location>
</feature>
<dbReference type="Pfam" id="PF00041">
    <property type="entry name" value="fn3"/>
    <property type="match status" value="2"/>
</dbReference>
<evidence type="ECO:0000256" key="1">
    <source>
        <dbReference type="ARBA" id="ARBA00022737"/>
    </source>
</evidence>
<dbReference type="SUPFAM" id="SSF48208">
    <property type="entry name" value="Six-hairpin glycosidases"/>
    <property type="match status" value="1"/>
</dbReference>
<dbReference type="PANTHER" id="PTHR13817">
    <property type="entry name" value="TITIN"/>
    <property type="match status" value="1"/>
</dbReference>
<name>A0A1R0Y824_9BACL</name>
<organism evidence="5 6">
    <name type="scientific">Paenibacillus odorifer</name>
    <dbReference type="NCBI Taxonomy" id="189426"/>
    <lineage>
        <taxon>Bacteria</taxon>
        <taxon>Bacillati</taxon>
        <taxon>Bacillota</taxon>
        <taxon>Bacilli</taxon>
        <taxon>Bacillales</taxon>
        <taxon>Paenibacillaceae</taxon>
        <taxon>Paenibacillus</taxon>
    </lineage>
</organism>
<dbReference type="PANTHER" id="PTHR13817:SF166">
    <property type="entry name" value="NEURONAL IGCAM-RELATED"/>
    <property type="match status" value="1"/>
</dbReference>
<evidence type="ECO:0000259" key="3">
    <source>
        <dbReference type="PROSITE" id="PS50853"/>
    </source>
</evidence>
<dbReference type="InterPro" id="IPR001119">
    <property type="entry name" value="SLH_dom"/>
</dbReference>
<dbReference type="InterPro" id="IPR012341">
    <property type="entry name" value="6hp_glycosidase-like_sf"/>
</dbReference>